<dbReference type="AlphaFoldDB" id="A0A8K0X4N6"/>
<feature type="compositionally biased region" description="Low complexity" evidence="2">
    <location>
        <begin position="52"/>
        <end position="75"/>
    </location>
</feature>
<dbReference type="CDD" id="cd00067">
    <property type="entry name" value="GAL4"/>
    <property type="match status" value="1"/>
</dbReference>
<dbReference type="PANTHER" id="PTHR37534">
    <property type="entry name" value="TRANSCRIPTIONAL ACTIVATOR PROTEIN UGA3"/>
    <property type="match status" value="1"/>
</dbReference>
<dbReference type="GO" id="GO:0008270">
    <property type="term" value="F:zinc ion binding"/>
    <property type="evidence" value="ECO:0007669"/>
    <property type="project" value="InterPro"/>
</dbReference>
<evidence type="ECO:0000256" key="2">
    <source>
        <dbReference type="SAM" id="MobiDB-lite"/>
    </source>
</evidence>
<keyword evidence="5" id="KW-1185">Reference proteome</keyword>
<accession>A0A8K0X4N6</accession>
<dbReference type="OrthoDB" id="648861at2759"/>
<dbReference type="Proteomes" id="UP000813385">
    <property type="component" value="Unassembled WGS sequence"/>
</dbReference>
<dbReference type="Pfam" id="PF00172">
    <property type="entry name" value="Zn_clus"/>
    <property type="match status" value="1"/>
</dbReference>
<dbReference type="EMBL" id="JAGPXD010000003">
    <property type="protein sequence ID" value="KAH7363389.1"/>
    <property type="molecule type" value="Genomic_DNA"/>
</dbReference>
<dbReference type="GO" id="GO:0000981">
    <property type="term" value="F:DNA-binding transcription factor activity, RNA polymerase II-specific"/>
    <property type="evidence" value="ECO:0007669"/>
    <property type="project" value="InterPro"/>
</dbReference>
<feature type="region of interest" description="Disordered" evidence="2">
    <location>
        <begin position="132"/>
        <end position="154"/>
    </location>
</feature>
<gene>
    <name evidence="4" type="ORF">B0T11DRAFT_93463</name>
</gene>
<dbReference type="Gene3D" id="4.10.240.10">
    <property type="entry name" value="Zn(2)-C6 fungal-type DNA-binding domain"/>
    <property type="match status" value="1"/>
</dbReference>
<dbReference type="PROSITE" id="PS00463">
    <property type="entry name" value="ZN2_CY6_FUNGAL_1"/>
    <property type="match status" value="1"/>
</dbReference>
<evidence type="ECO:0000256" key="1">
    <source>
        <dbReference type="ARBA" id="ARBA00023242"/>
    </source>
</evidence>
<comment type="caution">
    <text evidence="4">The sequence shown here is derived from an EMBL/GenBank/DDBJ whole genome shotgun (WGS) entry which is preliminary data.</text>
</comment>
<dbReference type="SMART" id="SM00066">
    <property type="entry name" value="GAL4"/>
    <property type="match status" value="1"/>
</dbReference>
<dbReference type="PROSITE" id="PS50048">
    <property type="entry name" value="ZN2_CY6_FUNGAL_2"/>
    <property type="match status" value="1"/>
</dbReference>
<organism evidence="4 5">
    <name type="scientific">Plectosphaerella cucumerina</name>
    <dbReference type="NCBI Taxonomy" id="40658"/>
    <lineage>
        <taxon>Eukaryota</taxon>
        <taxon>Fungi</taxon>
        <taxon>Dikarya</taxon>
        <taxon>Ascomycota</taxon>
        <taxon>Pezizomycotina</taxon>
        <taxon>Sordariomycetes</taxon>
        <taxon>Hypocreomycetidae</taxon>
        <taxon>Glomerellales</taxon>
        <taxon>Plectosphaerellaceae</taxon>
        <taxon>Plectosphaerella</taxon>
    </lineage>
</organism>
<protein>
    <recommendedName>
        <fullName evidence="3">Zn(2)-C6 fungal-type domain-containing protein</fullName>
    </recommendedName>
</protein>
<reference evidence="4" key="1">
    <citation type="journal article" date="2021" name="Nat. Commun.">
        <title>Genetic determinants of endophytism in the Arabidopsis root mycobiome.</title>
        <authorList>
            <person name="Mesny F."/>
            <person name="Miyauchi S."/>
            <person name="Thiergart T."/>
            <person name="Pickel B."/>
            <person name="Atanasova L."/>
            <person name="Karlsson M."/>
            <person name="Huettel B."/>
            <person name="Barry K.W."/>
            <person name="Haridas S."/>
            <person name="Chen C."/>
            <person name="Bauer D."/>
            <person name="Andreopoulos W."/>
            <person name="Pangilinan J."/>
            <person name="LaButti K."/>
            <person name="Riley R."/>
            <person name="Lipzen A."/>
            <person name="Clum A."/>
            <person name="Drula E."/>
            <person name="Henrissat B."/>
            <person name="Kohler A."/>
            <person name="Grigoriev I.V."/>
            <person name="Martin F.M."/>
            <person name="Hacquard S."/>
        </authorList>
    </citation>
    <scope>NUCLEOTIDE SEQUENCE</scope>
    <source>
        <strain evidence="4">MPI-CAGE-AT-0016</strain>
    </source>
</reference>
<dbReference type="SUPFAM" id="SSF57701">
    <property type="entry name" value="Zn2/Cys6 DNA-binding domain"/>
    <property type="match status" value="1"/>
</dbReference>
<feature type="region of interest" description="Disordered" evidence="2">
    <location>
        <begin position="52"/>
        <end position="95"/>
    </location>
</feature>
<proteinExistence type="predicted"/>
<feature type="domain" description="Zn(2)-C6 fungal-type" evidence="3">
    <location>
        <begin position="13"/>
        <end position="43"/>
    </location>
</feature>
<dbReference type="InterPro" id="IPR001138">
    <property type="entry name" value="Zn2Cys6_DnaBD"/>
</dbReference>
<dbReference type="PANTHER" id="PTHR37534:SF46">
    <property type="entry name" value="ZN(II)2CYS6 TRANSCRIPTION FACTOR (EUROFUNG)"/>
    <property type="match status" value="1"/>
</dbReference>
<keyword evidence="1" id="KW-0539">Nucleus</keyword>
<dbReference type="InterPro" id="IPR036864">
    <property type="entry name" value="Zn2-C6_fun-type_DNA-bd_sf"/>
</dbReference>
<sequence>MHKHGYRGRVRTGCLTCRARKVRCDEGRPACRNCTRLDRGCVYAATPRRPVVVPASSSSSRSPDTTTSSTEDTSTQPQGPSPGVNSFARTSSRRSVALTAAPHHVASTPDGPFSYPDSAIKDVTARLQRTLERRRGAPHTPDDAAEDENSPASLISRDIELTTTMDILAAARESSQLTCFFLESVDCPGITPFDAVNWATAKHCIVDLGSSCTTVVSGINAVATLFMAHTYGLPDTRAMSLYHSTRSALEQLLADQTLDFEYCLVVMFLLCLFDLVYSDEVMSAFNKPSDLFLDRLGAWIRGGHRSELSKRLLAWINIMQTMTSRGGGLGFLSESICSLLPNQDGPLPTLVPPMGPTPDAASDLPTHLYEMLCGPAFDFYCRLQAISGEIARLTHYHRSRNTGGDQAEVVRSMAGIKDRLRALWDNRPATMRQSPGALREQLTPDLAVAVIAVIGLCTAAYHAEFVEIDRVLGDPLEKWTDSRESIRAIREIVDSQSAVCKMTGVNPGFLRPLFLFAIECMDRDQSQWAADRIAHIRDSIYRGKFFSAFAIGLSDAQIRKERRVTSKYFSIWSFGGPPPYL</sequence>
<evidence type="ECO:0000313" key="5">
    <source>
        <dbReference type="Proteomes" id="UP000813385"/>
    </source>
</evidence>
<name>A0A8K0X4N6_9PEZI</name>
<evidence type="ECO:0000259" key="3">
    <source>
        <dbReference type="PROSITE" id="PS50048"/>
    </source>
</evidence>
<evidence type="ECO:0000313" key="4">
    <source>
        <dbReference type="EMBL" id="KAH7363389.1"/>
    </source>
</evidence>
<feature type="compositionally biased region" description="Polar residues" evidence="2">
    <location>
        <begin position="83"/>
        <end position="94"/>
    </location>
</feature>